<dbReference type="Pfam" id="PF13306">
    <property type="entry name" value="LRR_5"/>
    <property type="match status" value="6"/>
</dbReference>
<gene>
    <name evidence="12" type="ORF">LKD37_14110</name>
</gene>
<comment type="similarity">
    <text evidence="1 8">Belongs to the peptidase S8 family.</text>
</comment>
<dbReference type="InterPro" id="IPR023827">
    <property type="entry name" value="Peptidase_S8_Asp-AS"/>
</dbReference>
<dbReference type="CDD" id="cd00063">
    <property type="entry name" value="FN3"/>
    <property type="match status" value="1"/>
</dbReference>
<reference evidence="12" key="1">
    <citation type="submission" date="2021-10" db="EMBL/GenBank/DDBJ databases">
        <title>Anaerobic single-cell dispensing facilitates the cultivation of human gut bacteria.</title>
        <authorList>
            <person name="Afrizal A."/>
        </authorList>
    </citation>
    <scope>NUCLEOTIDE SEQUENCE</scope>
    <source>
        <strain evidence="12">CLA-AA-H272</strain>
    </source>
</reference>
<evidence type="ECO:0000256" key="7">
    <source>
        <dbReference type="PIRSR" id="PIRSR615500-1"/>
    </source>
</evidence>
<dbReference type="Proteomes" id="UP001199319">
    <property type="component" value="Unassembled WGS sequence"/>
</dbReference>
<dbReference type="InterPro" id="IPR010435">
    <property type="entry name" value="C5a/SBT2-like_Fn3"/>
</dbReference>
<evidence type="ECO:0000256" key="3">
    <source>
        <dbReference type="ARBA" id="ARBA00022670"/>
    </source>
</evidence>
<protein>
    <submittedName>
        <fullName evidence="12">Leucine-rich repeat protein</fullName>
    </submittedName>
</protein>
<dbReference type="PROSITE" id="PS51892">
    <property type="entry name" value="SUBTILASE"/>
    <property type="match status" value="1"/>
</dbReference>
<dbReference type="InterPro" id="IPR026906">
    <property type="entry name" value="LRR_5"/>
</dbReference>
<feature type="domain" description="Fibronectin type-III" evidence="11">
    <location>
        <begin position="2367"/>
        <end position="2473"/>
    </location>
</feature>
<evidence type="ECO:0000256" key="5">
    <source>
        <dbReference type="ARBA" id="ARBA00022801"/>
    </source>
</evidence>
<feature type="signal peptide" evidence="10">
    <location>
        <begin position="1"/>
        <end position="30"/>
    </location>
</feature>
<dbReference type="Gene3D" id="3.50.30.30">
    <property type="match status" value="1"/>
</dbReference>
<dbReference type="CDD" id="cd02133">
    <property type="entry name" value="PA_C5a_like"/>
    <property type="match status" value="1"/>
</dbReference>
<evidence type="ECO:0000256" key="8">
    <source>
        <dbReference type="PROSITE-ProRule" id="PRU01240"/>
    </source>
</evidence>
<evidence type="ECO:0000256" key="4">
    <source>
        <dbReference type="ARBA" id="ARBA00022729"/>
    </source>
</evidence>
<dbReference type="InterPro" id="IPR046450">
    <property type="entry name" value="PA_dom_sf"/>
</dbReference>
<dbReference type="Gene3D" id="3.40.50.200">
    <property type="entry name" value="Peptidase S8/S53 domain"/>
    <property type="match status" value="1"/>
</dbReference>
<dbReference type="PROSITE" id="PS00136">
    <property type="entry name" value="SUBTILASE_ASP"/>
    <property type="match status" value="1"/>
</dbReference>
<proteinExistence type="inferred from homology"/>
<evidence type="ECO:0000313" key="13">
    <source>
        <dbReference type="Proteomes" id="UP001199319"/>
    </source>
</evidence>
<evidence type="ECO:0000256" key="10">
    <source>
        <dbReference type="SAM" id="SignalP"/>
    </source>
</evidence>
<evidence type="ECO:0000313" key="12">
    <source>
        <dbReference type="EMBL" id="MCC2130630.1"/>
    </source>
</evidence>
<dbReference type="Pfam" id="PF02225">
    <property type="entry name" value="PA"/>
    <property type="match status" value="1"/>
</dbReference>
<dbReference type="InterPro" id="IPR003137">
    <property type="entry name" value="PA_domain"/>
</dbReference>
<feature type="active site" description="Charge relay system" evidence="7 8">
    <location>
        <position position="218"/>
    </location>
</feature>
<evidence type="ECO:0000259" key="11">
    <source>
        <dbReference type="PROSITE" id="PS50853"/>
    </source>
</evidence>
<keyword evidence="9" id="KW-0472">Membrane</keyword>
<dbReference type="SUPFAM" id="SSF49373">
    <property type="entry name" value="Invasin/intimin cell-adhesion fragments"/>
    <property type="match status" value="2"/>
</dbReference>
<dbReference type="SUPFAM" id="SSF52025">
    <property type="entry name" value="PA domain"/>
    <property type="match status" value="1"/>
</dbReference>
<sequence length="2839" mass="303157">MKKTRMPQRLLALVLVLMMLISVLPVSAMAAELTPSDPETGLTAIDVTNELTDSDRLAIFEENMDSGKVSRSEIPADDEMVKVIVQLDADSLLDVRNRTNASMSMLDFQQTDAAKAQLKDIANLQLSVMNTMESKGIPSSFTFSYTSVVSGFAAQVPYGKIHDIKNIDGVEDVVLCQTYYTDSMGSATLGQALTAAEVAAYSNNTQYQGEGMLIGILDTGLDVNHEAFANAPAVQKLQKSSLSKLLYQISQGEDGKTNITAYSYAALWYAQKHSSSSLVLLTEDDLYKSGKVPFAFDYADADADVIPSADAVEKYGNDHGTHVAGITAGKTVDADGSVTFAGQSPEAQLAIFKVFSDSTNGASTDTILAALNDALLLDVDVINMSLGSNGGFGREAEGDLTTKYYDLVKSAGILLNCSAGNSYSSSQGGAKGDFTSVSDPDTGIISSSSSYDAALSVASVNANETAAFVTAQGRVPYQDVSGHDFTALLLGNDSSRTYEYVMVPNTGDTADYQGLDVTGKIAVVMRGGLSFEQKQLNAASAGAAGCIIYNNRDGYLLNMAVDNYKIPTVCISLANGQMMEAAQEKTLTVSKTEKGSVAMSDFSSWGPLPSLSLKPEITAPGGSIYSSLPFAQYGYMSGTSMASPYLAGVSAAALQYVNTLMPGASDTDKQLLVNRLLMSTADILYDENGVAYSPRKQGSGMVNLAEAVTTPAYLYVRGQDKTKIELGDDADQLGVYKLSFVVKNLTGSALSYDVNTTVQTESTTSDGLYIAQKGYVLSADTSAIKVSGGALSGSTVTVPANGEATVTVTVRLSDADRAYLAKFPNGIYVEGFVELTNNDDPALSVPFLGFYGDWTKAPIFEDADIYNGLDEKMYATNVAGVYAMMYVVKLGMYPFVVPEGYDTPSTSADKICVDLGGGNGVSNLYYLQAGLLRAAKTTNVTITDSDTGEVYLNSDGLNVRKAMYNSSSAAVRPGYVGEIFPPLTGIHLIPNNTRMTYTAAAYVDGFDVQDNLKNTYSFNFTSDGEMPYIVDRENLQFRTGDDGRKYLDVTLADNFCLAGATLYSTQWKTNVNNGKKEMSIGSNYYDGIIPALKADGTSPRAYEEYTYTFDVTDFYQKLLQGTFYVVAYDYAMNQCAYRVTLPENAVTKITLDQTAVTLPQKGYVQLNATVTPDDATDQNLVWSSSDSSVAEVKNGIVAAKAPGTATITVKSSVWTDVKAQCQVTVTDEVGADVPMSEFLLNTSSVTMLAGTTYTNVRLYGYAPFYATDLNLEWTSSDESVVTVEPNGEGDELTQYAKLTALKPGTATVTAKAKNGTASYDLAVTVTEATGSGSFNIVGDTLVSYSGTESTVTIPDGVRVIGENAFKNNDYILNVICPDSLEEIGYRAFYDCDNLQSVSLPETMKVINEGAFYYCKNLKTLGHTDDGVLPKGLTSMGVKAFYFCEALEGDLVIPEGVTSLSAGIFYNAYALTSITIPDTVTSMDANGDQFANCTAVTSVTLSKNLTELPKTAFFTCKSLKHLPDLSNVTSVGTSCFAGCAALEEMVIPESLTFIGANAFARSSLTEITVLGDPTGLDSAFYNSLNLTTFVAPKLTTTGKQMFQGCTALVNFIVPDNVTLIGERAFQGCTNLKTLTFPASYKAETLSFGLTPFVSCPAFEGYVIEDGASIVRTEDGTLLAGGGKVLVSLPQDFKGTSYTVPDGVETISDYLFYKNTTITSVTLPASLKKIGTAAFQGCTKLTSIALPDGFTTLGEHAFDGCSGLKTVTFGQSLTAVPAYAFSNCSALTAVDLPATVETVGDYAFRGCAKATALSLKEGLTSIGSNAFYGWKALKAITIPQSVTSLGGSAFYDCNAAASIDCGSLTVIPDRAFYNAKAVKTVKLSDNVTSIGERAFYSCSLLETINWPSQLKTIGRQAFYYARKLQNLDFSGTQLESIGNSAFYQPYEARTLAFPGTLQSIDSKAFAYLNYNKTAYVTEVNIPASVTSLAKDAFYLASGLKNIVVDANNPVYASSNGVVMLKDTGDIYIWPQGNETTEFTLPSTMTEIPDKMFQNNTSLKKVIVPASVTKVGSYAFSSSKIEEIYFEDSANGLTVGTFAFYNCPNLTSLRLPYGLTSIGANAISKTGLETIVIPDTVTEMGGSALAYNDNLKNVTLSKSMTAVPSRGFVGCEALTELTLPASIQDCGVTDTSVAFNDCTSLQNIYVADGSLYFKSVDGVLFDKNGANLRYYPEGRTAESYRIPEGTIRVGGNAFAGNLFLKSVSYPTTLERIGTKAFFGCENLKDYYFNGMTAPLLETTVSLTGAYANVALYANFVGLWGTTTTGGFVYNDWGLNLYYPQGAVGYTAYVWDKYFNTEKGSVNIMDESYFTPTDLTVTETGVRNALLTWTAAKQSNAEDIVYKVERSVAAHFQDDTQDTWTFEGFETLAEGLTECTYTDTTTLPFGRSYAYRVTAYSLTGETGPAAIGYLYIDADPNNADEMAVLELIKKIEALKPIENLTKEDEAYLRQLLAEYNALTDAQKELVYNYATLLAALEKVGHNPELKNAKPATCTEDGYTGDEVCKICGEVITKGEVIPATGHKTELVGAKAATCTQDGYTGDEVCTVCQEVVKKGEVIPATGHKTELVGAKAATCTEDGYTGDQVCTVCGETVKKGEVIPATGHKTQLVGAKAATCTEDGYTGDEVCTVCGETVKKGEVIPATGHKTQLVGAKAATCTEDGYTGDQVCTVCGETVKKGEVIPATGHDTELVGAKAATCTQDGYTGDEVCTVCNETVKKGEVIPATGHHYKDGKCTDCGETDPNYKPAVKTGDDSNTTLWVMLLTVSALLAAAVVVLPRKKHTR</sequence>
<keyword evidence="2" id="KW-0964">Secreted</keyword>
<evidence type="ECO:0000256" key="6">
    <source>
        <dbReference type="ARBA" id="ARBA00022825"/>
    </source>
</evidence>
<dbReference type="InterPro" id="IPR036852">
    <property type="entry name" value="Peptidase_S8/S53_dom_sf"/>
</dbReference>
<feature type="active site" description="Charge relay system" evidence="7 8">
    <location>
        <position position="319"/>
    </location>
</feature>
<dbReference type="GO" id="GO:0006508">
    <property type="term" value="P:proteolysis"/>
    <property type="evidence" value="ECO:0007669"/>
    <property type="project" value="UniProtKB-KW"/>
</dbReference>
<dbReference type="Pfam" id="PF00082">
    <property type="entry name" value="Peptidase_S8"/>
    <property type="match status" value="1"/>
</dbReference>
<name>A0AAE3AHX7_9FIRM</name>
<dbReference type="InterPro" id="IPR003961">
    <property type="entry name" value="FN3_dom"/>
</dbReference>
<dbReference type="Gene3D" id="2.60.40.1710">
    <property type="entry name" value="Subtilisin-like superfamily"/>
    <property type="match status" value="1"/>
</dbReference>
<dbReference type="GO" id="GO:0004252">
    <property type="term" value="F:serine-type endopeptidase activity"/>
    <property type="evidence" value="ECO:0007669"/>
    <property type="project" value="UniProtKB-UniRule"/>
</dbReference>
<keyword evidence="3 8" id="KW-0645">Protease</keyword>
<dbReference type="RefSeq" id="WP_302929787.1">
    <property type="nucleotide sequence ID" value="NZ_JAJEPW010000059.1"/>
</dbReference>
<dbReference type="Gene3D" id="2.60.40.1080">
    <property type="match status" value="2"/>
</dbReference>
<dbReference type="Pfam" id="PF02368">
    <property type="entry name" value="Big_2"/>
    <property type="match status" value="2"/>
</dbReference>
<dbReference type="SUPFAM" id="SSF52743">
    <property type="entry name" value="Subtilisin-like"/>
    <property type="match status" value="1"/>
</dbReference>
<dbReference type="InterPro" id="IPR032675">
    <property type="entry name" value="LRR_dom_sf"/>
</dbReference>
<feature type="chain" id="PRO_5042046542" evidence="10">
    <location>
        <begin position="31"/>
        <end position="2839"/>
    </location>
</feature>
<dbReference type="InterPro" id="IPR015500">
    <property type="entry name" value="Peptidase_S8_subtilisin-rel"/>
</dbReference>
<dbReference type="EMBL" id="JAJEPW010000059">
    <property type="protein sequence ID" value="MCC2130630.1"/>
    <property type="molecule type" value="Genomic_DNA"/>
</dbReference>
<evidence type="ECO:0000256" key="1">
    <source>
        <dbReference type="ARBA" id="ARBA00011073"/>
    </source>
</evidence>
<dbReference type="InterPro" id="IPR000209">
    <property type="entry name" value="Peptidase_S8/S53_dom"/>
</dbReference>
<dbReference type="SUPFAM" id="SSF52058">
    <property type="entry name" value="L domain-like"/>
    <property type="match status" value="3"/>
</dbReference>
<dbReference type="InterPro" id="IPR003343">
    <property type="entry name" value="Big_2"/>
</dbReference>
<keyword evidence="9" id="KW-0812">Transmembrane</keyword>
<dbReference type="PANTHER" id="PTHR45661:SF3">
    <property type="entry name" value="IG-LIKE DOMAIN-CONTAINING PROTEIN"/>
    <property type="match status" value="1"/>
</dbReference>
<dbReference type="InterPro" id="IPR013783">
    <property type="entry name" value="Ig-like_fold"/>
</dbReference>
<accession>A0AAE3AHX7</accession>
<keyword evidence="13" id="KW-1185">Reference proteome</keyword>
<dbReference type="SUPFAM" id="SSF49265">
    <property type="entry name" value="Fibronectin type III"/>
    <property type="match status" value="1"/>
</dbReference>
<feature type="transmembrane region" description="Helical" evidence="9">
    <location>
        <begin position="2814"/>
        <end position="2832"/>
    </location>
</feature>
<dbReference type="InterPro" id="IPR053139">
    <property type="entry name" value="Surface_bspA-like"/>
</dbReference>
<dbReference type="Gene3D" id="3.80.10.10">
    <property type="entry name" value="Ribonuclease Inhibitor"/>
    <property type="match status" value="6"/>
</dbReference>
<keyword evidence="6 8" id="KW-0720">Serine protease</keyword>
<keyword evidence="4 10" id="KW-0732">Signal</keyword>
<dbReference type="PRINTS" id="PR00723">
    <property type="entry name" value="SUBTILISIN"/>
</dbReference>
<keyword evidence="5 8" id="KW-0378">Hydrolase</keyword>
<evidence type="ECO:0000256" key="9">
    <source>
        <dbReference type="SAM" id="Phobius"/>
    </source>
</evidence>
<feature type="active site" description="Charge relay system" evidence="7 8">
    <location>
        <position position="640"/>
    </location>
</feature>
<organism evidence="12 13">
    <name type="scientific">Brotocaccenecus cirricatena</name>
    <dbReference type="NCBI Taxonomy" id="3064195"/>
    <lineage>
        <taxon>Bacteria</taxon>
        <taxon>Bacillati</taxon>
        <taxon>Bacillota</taxon>
        <taxon>Clostridia</taxon>
        <taxon>Eubacteriales</taxon>
        <taxon>Oscillospiraceae</taxon>
        <taxon>Brotocaccenecus</taxon>
    </lineage>
</organism>
<dbReference type="InterPro" id="IPR008964">
    <property type="entry name" value="Invasin/intimin_cell_adhesion"/>
</dbReference>
<dbReference type="Pfam" id="PF06280">
    <property type="entry name" value="fn3_5"/>
    <property type="match status" value="1"/>
</dbReference>
<keyword evidence="9" id="KW-1133">Transmembrane helix</keyword>
<dbReference type="GO" id="GO:0016020">
    <property type="term" value="C:membrane"/>
    <property type="evidence" value="ECO:0007669"/>
    <property type="project" value="InterPro"/>
</dbReference>
<dbReference type="InterPro" id="IPR036116">
    <property type="entry name" value="FN3_sf"/>
</dbReference>
<dbReference type="PANTHER" id="PTHR45661">
    <property type="entry name" value="SURFACE ANTIGEN"/>
    <property type="match status" value="1"/>
</dbReference>
<dbReference type="PROSITE" id="PS50853">
    <property type="entry name" value="FN3"/>
    <property type="match status" value="1"/>
</dbReference>
<dbReference type="Gene3D" id="2.60.40.10">
    <property type="entry name" value="Immunoglobulins"/>
    <property type="match status" value="1"/>
</dbReference>
<dbReference type="SMART" id="SM00635">
    <property type="entry name" value="BID_2"/>
    <property type="match status" value="2"/>
</dbReference>
<evidence type="ECO:0000256" key="2">
    <source>
        <dbReference type="ARBA" id="ARBA00022525"/>
    </source>
</evidence>
<comment type="caution">
    <text evidence="12">The sequence shown here is derived from an EMBL/GenBank/DDBJ whole genome shotgun (WGS) entry which is preliminary data.</text>
</comment>